<comment type="caution">
    <text evidence="1">The sequence shown here is derived from an EMBL/GenBank/DDBJ whole genome shotgun (WGS) entry which is preliminary data.</text>
</comment>
<evidence type="ECO:0000313" key="2">
    <source>
        <dbReference type="Proteomes" id="UP000622890"/>
    </source>
</evidence>
<protein>
    <submittedName>
        <fullName evidence="1">Uncharacterized protein</fullName>
    </submittedName>
</protein>
<dbReference type="Proteomes" id="UP000622890">
    <property type="component" value="Unassembled WGS sequence"/>
</dbReference>
<dbReference type="AlphaFoldDB" id="A0A934SXD6"/>
<evidence type="ECO:0000313" key="1">
    <source>
        <dbReference type="EMBL" id="MBK4738300.1"/>
    </source>
</evidence>
<sequence>MEYVNLLGTSYTDNGIEPFALTLFNAIGITNSEERESDHYIDGRYFRASRDGLIFTVTFSDEETNQDLPYWVQITREVPTGEPLELTIDHLLKNSVLPAGFRFARIANFGKINEQRFDY</sequence>
<name>A0A934SXD6_9BURK</name>
<dbReference type="EMBL" id="JAEPBG010000019">
    <property type="protein sequence ID" value="MBK4738300.1"/>
    <property type="molecule type" value="Genomic_DNA"/>
</dbReference>
<gene>
    <name evidence="1" type="ORF">JJB74_27070</name>
</gene>
<keyword evidence="2" id="KW-1185">Reference proteome</keyword>
<dbReference type="RefSeq" id="WP_200597391.1">
    <property type="nucleotide sequence ID" value="NZ_JAEPBG010000019.1"/>
</dbReference>
<organism evidence="1 2">
    <name type="scientific">Noviherbaspirillum pedocola</name>
    <dbReference type="NCBI Taxonomy" id="2801341"/>
    <lineage>
        <taxon>Bacteria</taxon>
        <taxon>Pseudomonadati</taxon>
        <taxon>Pseudomonadota</taxon>
        <taxon>Betaproteobacteria</taxon>
        <taxon>Burkholderiales</taxon>
        <taxon>Oxalobacteraceae</taxon>
        <taxon>Noviherbaspirillum</taxon>
    </lineage>
</organism>
<proteinExistence type="predicted"/>
<accession>A0A934SXD6</accession>
<reference evidence="1" key="1">
    <citation type="submission" date="2021-01" db="EMBL/GenBank/DDBJ databases">
        <title>Genome sequence of strain Noviherbaspirillum sp. DKR-6.</title>
        <authorList>
            <person name="Chaudhary D.K."/>
        </authorList>
    </citation>
    <scope>NUCLEOTIDE SEQUENCE</scope>
    <source>
        <strain evidence="1">DKR-6</strain>
    </source>
</reference>